<sequence length="284" mass="29862">PSRSSTTSAAPTSAARSPFDPWNSSSTGHQRAENRLAGSTSWRESRNSKLGEQYRGGLSGGARVADTVGAGSRDFGKDGRKENGGWERGVKGLRTADQRSLAEVWGASKASKSTVPGQKGTNTPILHPHTLLTSRLAGEATEGAVTRSGDIPEPFSKPSPKQIFEGLCFYLNGSTAPLVSDLKLKQLLASRGGQTSIVLGRRHVTHVIVGAAQGQGGIGGVLSASKMQKEIARTGGKGVKFVGAEWVLESIRADRRLPEAHFPSLKLATTGQNSVYAMMRTAAA</sequence>
<proteinExistence type="predicted"/>
<evidence type="ECO:0000259" key="2">
    <source>
        <dbReference type="PROSITE" id="PS50172"/>
    </source>
</evidence>
<accession>A0A2T2NFX9</accession>
<dbReference type="Gene3D" id="3.40.50.10190">
    <property type="entry name" value="BRCT domain"/>
    <property type="match status" value="1"/>
</dbReference>
<feature type="non-terminal residue" evidence="3">
    <location>
        <position position="1"/>
    </location>
</feature>
<evidence type="ECO:0000256" key="1">
    <source>
        <dbReference type="SAM" id="MobiDB-lite"/>
    </source>
</evidence>
<dbReference type="Proteomes" id="UP000240883">
    <property type="component" value="Unassembled WGS sequence"/>
</dbReference>
<evidence type="ECO:0000313" key="4">
    <source>
        <dbReference type="Proteomes" id="UP000240883"/>
    </source>
</evidence>
<organism evidence="3 4">
    <name type="scientific">Corynespora cassiicola Philippines</name>
    <dbReference type="NCBI Taxonomy" id="1448308"/>
    <lineage>
        <taxon>Eukaryota</taxon>
        <taxon>Fungi</taxon>
        <taxon>Dikarya</taxon>
        <taxon>Ascomycota</taxon>
        <taxon>Pezizomycotina</taxon>
        <taxon>Dothideomycetes</taxon>
        <taxon>Pleosporomycetidae</taxon>
        <taxon>Pleosporales</taxon>
        <taxon>Corynesporascaceae</taxon>
        <taxon>Corynespora</taxon>
    </lineage>
</organism>
<dbReference type="Pfam" id="PF16589">
    <property type="entry name" value="BRCT_2"/>
    <property type="match status" value="1"/>
</dbReference>
<dbReference type="PROSITE" id="PS50172">
    <property type="entry name" value="BRCT"/>
    <property type="match status" value="1"/>
</dbReference>
<protein>
    <recommendedName>
        <fullName evidence="2">BRCT domain-containing protein</fullName>
    </recommendedName>
</protein>
<feature type="domain" description="BRCT" evidence="2">
    <location>
        <begin position="159"/>
        <end position="264"/>
    </location>
</feature>
<dbReference type="InterPro" id="IPR001357">
    <property type="entry name" value="BRCT_dom"/>
</dbReference>
<feature type="compositionally biased region" description="Basic and acidic residues" evidence="1">
    <location>
        <begin position="74"/>
        <end position="90"/>
    </location>
</feature>
<keyword evidence="4" id="KW-1185">Reference proteome</keyword>
<dbReference type="SUPFAM" id="SSF52113">
    <property type="entry name" value="BRCT domain"/>
    <property type="match status" value="1"/>
</dbReference>
<feature type="region of interest" description="Disordered" evidence="1">
    <location>
        <begin position="1"/>
        <end position="90"/>
    </location>
</feature>
<name>A0A2T2NFX9_CORCC</name>
<feature type="non-terminal residue" evidence="3">
    <location>
        <position position="284"/>
    </location>
</feature>
<reference evidence="3 4" key="1">
    <citation type="journal article" date="2018" name="Front. Microbiol.">
        <title>Genome-Wide Analysis of Corynespora cassiicola Leaf Fall Disease Putative Effectors.</title>
        <authorList>
            <person name="Lopez D."/>
            <person name="Ribeiro S."/>
            <person name="Label P."/>
            <person name="Fumanal B."/>
            <person name="Venisse J.S."/>
            <person name="Kohler A."/>
            <person name="de Oliveira R.R."/>
            <person name="Labutti K."/>
            <person name="Lipzen A."/>
            <person name="Lail K."/>
            <person name="Bauer D."/>
            <person name="Ohm R.A."/>
            <person name="Barry K.W."/>
            <person name="Spatafora J."/>
            <person name="Grigoriev I.V."/>
            <person name="Martin F.M."/>
            <person name="Pujade-Renaud V."/>
        </authorList>
    </citation>
    <scope>NUCLEOTIDE SEQUENCE [LARGE SCALE GENOMIC DNA]</scope>
    <source>
        <strain evidence="3 4">Philippines</strain>
    </source>
</reference>
<dbReference type="OrthoDB" id="427711at2759"/>
<dbReference type="EMBL" id="KZ678138">
    <property type="protein sequence ID" value="PSN64337.1"/>
    <property type="molecule type" value="Genomic_DNA"/>
</dbReference>
<dbReference type="InterPro" id="IPR036420">
    <property type="entry name" value="BRCT_dom_sf"/>
</dbReference>
<feature type="region of interest" description="Disordered" evidence="1">
    <location>
        <begin position="105"/>
        <end position="126"/>
    </location>
</feature>
<feature type="compositionally biased region" description="Polar residues" evidence="1">
    <location>
        <begin position="110"/>
        <end position="124"/>
    </location>
</feature>
<evidence type="ECO:0000313" key="3">
    <source>
        <dbReference type="EMBL" id="PSN64337.1"/>
    </source>
</evidence>
<gene>
    <name evidence="3" type="ORF">BS50DRAFT_460755</name>
</gene>
<feature type="compositionally biased region" description="Low complexity" evidence="1">
    <location>
        <begin position="1"/>
        <end position="18"/>
    </location>
</feature>
<dbReference type="AlphaFoldDB" id="A0A2T2NFX9"/>